<organism evidence="2 3">
    <name type="scientific">Pararge aegeria aegeria</name>
    <dbReference type="NCBI Taxonomy" id="348720"/>
    <lineage>
        <taxon>Eukaryota</taxon>
        <taxon>Metazoa</taxon>
        <taxon>Ecdysozoa</taxon>
        <taxon>Arthropoda</taxon>
        <taxon>Hexapoda</taxon>
        <taxon>Insecta</taxon>
        <taxon>Pterygota</taxon>
        <taxon>Neoptera</taxon>
        <taxon>Endopterygota</taxon>
        <taxon>Lepidoptera</taxon>
        <taxon>Glossata</taxon>
        <taxon>Ditrysia</taxon>
        <taxon>Papilionoidea</taxon>
        <taxon>Nymphalidae</taxon>
        <taxon>Satyrinae</taxon>
        <taxon>Satyrini</taxon>
        <taxon>Parargina</taxon>
        <taxon>Pararge</taxon>
    </lineage>
</organism>
<dbReference type="EMBL" id="CAKXAJ010026350">
    <property type="protein sequence ID" value="CAH2267396.1"/>
    <property type="molecule type" value="Genomic_DNA"/>
</dbReference>
<accession>A0A8S4SJP5</accession>
<evidence type="ECO:0000256" key="1">
    <source>
        <dbReference type="SAM" id="MobiDB-lite"/>
    </source>
</evidence>
<dbReference type="AlphaFoldDB" id="A0A8S4SJP5"/>
<feature type="region of interest" description="Disordered" evidence="1">
    <location>
        <begin position="1"/>
        <end position="25"/>
    </location>
</feature>
<gene>
    <name evidence="2" type="primary">jg27579</name>
    <name evidence="2" type="ORF">PAEG_LOCUS25951</name>
</gene>
<evidence type="ECO:0000313" key="3">
    <source>
        <dbReference type="Proteomes" id="UP000838756"/>
    </source>
</evidence>
<dbReference type="OrthoDB" id="7481740at2759"/>
<protein>
    <submittedName>
        <fullName evidence="2">Jg27579 protein</fullName>
    </submittedName>
</protein>
<reference evidence="2" key="1">
    <citation type="submission" date="2022-03" db="EMBL/GenBank/DDBJ databases">
        <authorList>
            <person name="Lindestad O."/>
        </authorList>
    </citation>
    <scope>NUCLEOTIDE SEQUENCE</scope>
</reference>
<sequence length="144" mass="15567">MKATLDQSDVGGLGPDENHPKGPNHITYCRVVDRLGIGRGPSVEILRGGLRKKYIVLRLVSIYNYPISVNIYIGCENKMAREITLSTATDNKVTVNSENVTATTEITGISKNVSEDAKDKTVRNNATISSSIVDNNSTSGNNTN</sequence>
<comment type="caution">
    <text evidence="2">The sequence shown here is derived from an EMBL/GenBank/DDBJ whole genome shotgun (WGS) entry which is preliminary data.</text>
</comment>
<dbReference type="Proteomes" id="UP000838756">
    <property type="component" value="Unassembled WGS sequence"/>
</dbReference>
<proteinExistence type="predicted"/>
<evidence type="ECO:0000313" key="2">
    <source>
        <dbReference type="EMBL" id="CAH2267396.1"/>
    </source>
</evidence>
<name>A0A8S4SJP5_9NEOP</name>
<keyword evidence="3" id="KW-1185">Reference proteome</keyword>